<evidence type="ECO:0000313" key="2">
    <source>
        <dbReference type="EMBL" id="KAF5565094.1"/>
    </source>
</evidence>
<dbReference type="PANTHER" id="PTHR33112:SF10">
    <property type="entry name" value="TOL"/>
    <property type="match status" value="1"/>
</dbReference>
<dbReference type="InterPro" id="IPR010730">
    <property type="entry name" value="HET"/>
</dbReference>
<sequence>MEHGTSIEWRCLACRHIPWNLEEWQTSAAIQHHDSFEALETSAARGCCLCRSFRATVYYNLATMGLDSPPRGPCLLWLPKKSYIGLSGGGDNSDAGNWPVVCRFYVGDVLFLLPISIHLNRNGEEFVKAAPISLRTTLEPDLKEEICDQIHDCVNKRGVHQDCDVGWFRQDLKPTPPTRLIDVDTNDASIVRLIVTDEDLQKDFIPKYLTLSYCWGSTNEHAKTTRATIAARREGIAVDGLPKTIQDAIQLTRLLKFRYLWIDAICIIQSDIDDVYLDDWNTEAPRIGAYYLHSKCLISASAASDSSQGLYVEQNARRYSLRSCALAFNNDKQEYISILVPRPSPSEDWSAEPLRSRGWCLQEAVLSPRILHWSKHALIWQCNGTTKSLAYGSDLDTAQDIRTSQSHISLAQEPDSAMGDAWTELISRYSKMHFTFETDRLIAIQGLANRLVDLHGGEYFAGVFRSHLADGLLWKNSYDKAHNALTGVPTWSWATRCPNIWFLPVSHSFIRFTKPNVFPDNRNPINLDIPEKRALRFEAPLLSINLGRSFTEADIVSTLQRPVFSCHVRFTEGTEDEYAVNFEYDAESLMPERFEMLEVLFLGLHVLHKWKGYIGPSEFEESTVVDPDTIVSCEGILLRKAGRYYNRVGRLDFDMPKNYQRRTRLKELIDSKRKNVCIT</sequence>
<accession>A0A8H5JZX9</accession>
<protein>
    <recommendedName>
        <fullName evidence="1">Heterokaryon incompatibility domain-containing protein</fullName>
    </recommendedName>
</protein>
<gene>
    <name evidence="2" type="ORF">FNAPI_1817</name>
</gene>
<comment type="caution">
    <text evidence="2">The sequence shown here is derived from an EMBL/GenBank/DDBJ whole genome shotgun (WGS) entry which is preliminary data.</text>
</comment>
<dbReference type="EMBL" id="JAAOAO010000063">
    <property type="protein sequence ID" value="KAF5565094.1"/>
    <property type="molecule type" value="Genomic_DNA"/>
</dbReference>
<dbReference type="AlphaFoldDB" id="A0A8H5JZX9"/>
<proteinExistence type="predicted"/>
<feature type="domain" description="Heterokaryon incompatibility" evidence="1">
    <location>
        <begin position="208"/>
        <end position="363"/>
    </location>
</feature>
<dbReference type="Proteomes" id="UP000574317">
    <property type="component" value="Unassembled WGS sequence"/>
</dbReference>
<evidence type="ECO:0000259" key="1">
    <source>
        <dbReference type="Pfam" id="PF06985"/>
    </source>
</evidence>
<name>A0A8H5JZX9_9HYPO</name>
<dbReference type="Pfam" id="PF06985">
    <property type="entry name" value="HET"/>
    <property type="match status" value="1"/>
</dbReference>
<keyword evidence="3" id="KW-1185">Reference proteome</keyword>
<dbReference type="PANTHER" id="PTHR33112">
    <property type="entry name" value="DOMAIN PROTEIN, PUTATIVE-RELATED"/>
    <property type="match status" value="1"/>
</dbReference>
<organism evidence="2 3">
    <name type="scientific">Fusarium napiforme</name>
    <dbReference type="NCBI Taxonomy" id="42672"/>
    <lineage>
        <taxon>Eukaryota</taxon>
        <taxon>Fungi</taxon>
        <taxon>Dikarya</taxon>
        <taxon>Ascomycota</taxon>
        <taxon>Pezizomycotina</taxon>
        <taxon>Sordariomycetes</taxon>
        <taxon>Hypocreomycetidae</taxon>
        <taxon>Hypocreales</taxon>
        <taxon>Nectriaceae</taxon>
        <taxon>Fusarium</taxon>
        <taxon>Fusarium fujikuroi species complex</taxon>
    </lineage>
</organism>
<reference evidence="2 3" key="1">
    <citation type="submission" date="2020-05" db="EMBL/GenBank/DDBJ databases">
        <title>Identification and distribution of gene clusters putatively required for synthesis of sphingolipid metabolism inhibitors in phylogenetically diverse species of the filamentous fungus Fusarium.</title>
        <authorList>
            <person name="Kim H.-S."/>
            <person name="Busman M."/>
            <person name="Brown D.W."/>
            <person name="Divon H."/>
            <person name="Uhlig S."/>
            <person name="Proctor R.H."/>
        </authorList>
    </citation>
    <scope>NUCLEOTIDE SEQUENCE [LARGE SCALE GENOMIC DNA]</scope>
    <source>
        <strain evidence="2 3">NRRL 25196</strain>
    </source>
</reference>
<evidence type="ECO:0000313" key="3">
    <source>
        <dbReference type="Proteomes" id="UP000574317"/>
    </source>
</evidence>